<evidence type="ECO:0000313" key="8">
    <source>
        <dbReference type="Proteomes" id="UP000320582"/>
    </source>
</evidence>
<dbReference type="Pfam" id="PF01810">
    <property type="entry name" value="LysE"/>
    <property type="match status" value="1"/>
</dbReference>
<feature type="transmembrane region" description="Helical" evidence="6">
    <location>
        <begin position="134"/>
        <end position="162"/>
    </location>
</feature>
<keyword evidence="8" id="KW-1185">Reference proteome</keyword>
<keyword evidence="2" id="KW-1003">Cell membrane</keyword>
<evidence type="ECO:0000313" key="7">
    <source>
        <dbReference type="EMBL" id="TQM92705.1"/>
    </source>
</evidence>
<feature type="transmembrane region" description="Helical" evidence="6">
    <location>
        <begin position="102"/>
        <end position="128"/>
    </location>
</feature>
<proteinExistence type="predicted"/>
<keyword evidence="3 6" id="KW-0812">Transmembrane</keyword>
<evidence type="ECO:0000256" key="3">
    <source>
        <dbReference type="ARBA" id="ARBA00022692"/>
    </source>
</evidence>
<dbReference type="InterPro" id="IPR001123">
    <property type="entry name" value="LeuE-type"/>
</dbReference>
<keyword evidence="5 6" id="KW-0472">Membrane</keyword>
<dbReference type="RefSeq" id="WP_142080365.1">
    <property type="nucleotide sequence ID" value="NZ_VFPT01000001.1"/>
</dbReference>
<evidence type="ECO:0000256" key="6">
    <source>
        <dbReference type="SAM" id="Phobius"/>
    </source>
</evidence>
<name>A0A543KC94_9RHOB</name>
<dbReference type="GO" id="GO:0005886">
    <property type="term" value="C:plasma membrane"/>
    <property type="evidence" value="ECO:0007669"/>
    <property type="project" value="UniProtKB-SubCell"/>
</dbReference>
<dbReference type="AlphaFoldDB" id="A0A543KC94"/>
<keyword evidence="4 6" id="KW-1133">Transmembrane helix</keyword>
<evidence type="ECO:0000256" key="4">
    <source>
        <dbReference type="ARBA" id="ARBA00022989"/>
    </source>
</evidence>
<dbReference type="OrthoDB" id="9812084at2"/>
<comment type="caution">
    <text evidence="7">The sequence shown here is derived from an EMBL/GenBank/DDBJ whole genome shotgun (WGS) entry which is preliminary data.</text>
</comment>
<protein>
    <submittedName>
        <fullName evidence="7">Threonine/homoserine/homoserine lactone efflux protein</fullName>
    </submittedName>
</protein>
<comment type="subcellular location">
    <subcellularLocation>
        <location evidence="1">Cell membrane</location>
        <topology evidence="1">Multi-pass membrane protein</topology>
    </subcellularLocation>
</comment>
<dbReference type="PANTHER" id="PTHR30086:SF20">
    <property type="entry name" value="ARGININE EXPORTER PROTEIN ARGO-RELATED"/>
    <property type="match status" value="1"/>
</dbReference>
<dbReference type="PANTHER" id="PTHR30086">
    <property type="entry name" value="ARGININE EXPORTER PROTEIN ARGO"/>
    <property type="match status" value="1"/>
</dbReference>
<dbReference type="EMBL" id="VFPT01000001">
    <property type="protein sequence ID" value="TQM92705.1"/>
    <property type="molecule type" value="Genomic_DNA"/>
</dbReference>
<reference evidence="7 8" key="1">
    <citation type="submission" date="2019-06" db="EMBL/GenBank/DDBJ databases">
        <title>Genomic Encyclopedia of Archaeal and Bacterial Type Strains, Phase II (KMG-II): from individual species to whole genera.</title>
        <authorList>
            <person name="Goeker M."/>
        </authorList>
    </citation>
    <scope>NUCLEOTIDE SEQUENCE [LARGE SCALE GENOMIC DNA]</scope>
    <source>
        <strain evidence="7 8">DSM 18423</strain>
    </source>
</reference>
<gene>
    <name evidence="7" type="ORF">BD293_1323</name>
</gene>
<feature type="transmembrane region" description="Helical" evidence="6">
    <location>
        <begin position="48"/>
        <end position="81"/>
    </location>
</feature>
<feature type="transmembrane region" description="Helical" evidence="6">
    <location>
        <begin position="174"/>
        <end position="192"/>
    </location>
</feature>
<evidence type="ECO:0000256" key="1">
    <source>
        <dbReference type="ARBA" id="ARBA00004651"/>
    </source>
</evidence>
<dbReference type="Proteomes" id="UP000320582">
    <property type="component" value="Unassembled WGS sequence"/>
</dbReference>
<sequence>MFVALLLFLLPLAYSPGPGNLVFAAIGARYGWRASLAPSLGYHLATWFVTSAIGLGFASVAPMAPALFVAIGYAGSAYILWLAVRFWAAGQQRQKGDTVKASVLDGAVLLVFNPKAYVIIAAMFAQFLPPAPGVALVLCVTTVFTLNNLVAFSLWTVAGDLFLRRFRDPRQARLLNRGFALVLACVALWMLAR</sequence>
<evidence type="ECO:0000256" key="5">
    <source>
        <dbReference type="ARBA" id="ARBA00023136"/>
    </source>
</evidence>
<accession>A0A543KC94</accession>
<evidence type="ECO:0000256" key="2">
    <source>
        <dbReference type="ARBA" id="ARBA00022475"/>
    </source>
</evidence>
<organism evidence="7 8">
    <name type="scientific">Roseinatronobacter monicus</name>
    <dbReference type="NCBI Taxonomy" id="393481"/>
    <lineage>
        <taxon>Bacteria</taxon>
        <taxon>Pseudomonadati</taxon>
        <taxon>Pseudomonadota</taxon>
        <taxon>Alphaproteobacteria</taxon>
        <taxon>Rhodobacterales</taxon>
        <taxon>Paracoccaceae</taxon>
        <taxon>Roseinatronobacter</taxon>
    </lineage>
</organism>
<dbReference type="GO" id="GO:0015171">
    <property type="term" value="F:amino acid transmembrane transporter activity"/>
    <property type="evidence" value="ECO:0007669"/>
    <property type="project" value="TreeGrafter"/>
</dbReference>